<keyword evidence="2" id="KW-1003">Cell membrane</keyword>
<feature type="transmembrane region" description="Helical" evidence="6">
    <location>
        <begin position="21"/>
        <end position="41"/>
    </location>
</feature>
<evidence type="ECO:0000256" key="5">
    <source>
        <dbReference type="ARBA" id="ARBA00023136"/>
    </source>
</evidence>
<organism evidence="9 10">
    <name type="scientific">Mucilaginibacter calamicampi</name>
    <dbReference type="NCBI Taxonomy" id="1302352"/>
    <lineage>
        <taxon>Bacteria</taxon>
        <taxon>Pseudomonadati</taxon>
        <taxon>Bacteroidota</taxon>
        <taxon>Sphingobacteriia</taxon>
        <taxon>Sphingobacteriales</taxon>
        <taxon>Sphingobacteriaceae</taxon>
        <taxon>Mucilaginibacter</taxon>
    </lineage>
</organism>
<feature type="transmembrane region" description="Helical" evidence="6">
    <location>
        <begin position="675"/>
        <end position="699"/>
    </location>
</feature>
<evidence type="ECO:0000259" key="7">
    <source>
        <dbReference type="Pfam" id="PF02687"/>
    </source>
</evidence>
<feature type="transmembrane region" description="Helical" evidence="6">
    <location>
        <begin position="339"/>
        <end position="362"/>
    </location>
</feature>
<dbReference type="InterPro" id="IPR025857">
    <property type="entry name" value="MacB_PCD"/>
</dbReference>
<gene>
    <name evidence="9" type="ORF">ACFQZS_12595</name>
</gene>
<dbReference type="PANTHER" id="PTHR30572">
    <property type="entry name" value="MEMBRANE COMPONENT OF TRANSPORTER-RELATED"/>
    <property type="match status" value="1"/>
</dbReference>
<reference evidence="10" key="1">
    <citation type="journal article" date="2019" name="Int. J. Syst. Evol. Microbiol.">
        <title>The Global Catalogue of Microorganisms (GCM) 10K type strain sequencing project: providing services to taxonomists for standard genome sequencing and annotation.</title>
        <authorList>
            <consortium name="The Broad Institute Genomics Platform"/>
            <consortium name="The Broad Institute Genome Sequencing Center for Infectious Disease"/>
            <person name="Wu L."/>
            <person name="Ma J."/>
        </authorList>
    </citation>
    <scope>NUCLEOTIDE SEQUENCE [LARGE SCALE GENOMIC DNA]</scope>
    <source>
        <strain evidence="10">CCUG 63418</strain>
    </source>
</reference>
<dbReference type="InterPro" id="IPR003838">
    <property type="entry name" value="ABC3_permease_C"/>
</dbReference>
<keyword evidence="3 6" id="KW-0812">Transmembrane</keyword>
<evidence type="ECO:0000256" key="3">
    <source>
        <dbReference type="ARBA" id="ARBA00022692"/>
    </source>
</evidence>
<proteinExistence type="predicted"/>
<dbReference type="EMBL" id="JBHTHU010000009">
    <property type="protein sequence ID" value="MFD0750986.1"/>
    <property type="molecule type" value="Genomic_DNA"/>
</dbReference>
<comment type="subcellular location">
    <subcellularLocation>
        <location evidence="1">Cell membrane</location>
        <topology evidence="1">Multi-pass membrane protein</topology>
    </subcellularLocation>
</comment>
<feature type="domain" description="MacB-like periplasmic core" evidence="8">
    <location>
        <begin position="20"/>
        <end position="249"/>
    </location>
</feature>
<evidence type="ECO:0000313" key="10">
    <source>
        <dbReference type="Proteomes" id="UP001596958"/>
    </source>
</evidence>
<keyword evidence="10" id="KW-1185">Reference proteome</keyword>
<evidence type="ECO:0000256" key="4">
    <source>
        <dbReference type="ARBA" id="ARBA00022989"/>
    </source>
</evidence>
<feature type="transmembrane region" description="Helical" evidence="6">
    <location>
        <begin position="382"/>
        <end position="402"/>
    </location>
</feature>
<accession>A0ABW2YWW4</accession>
<dbReference type="InterPro" id="IPR050250">
    <property type="entry name" value="Macrolide_Exporter_MacB"/>
</dbReference>
<feature type="transmembrane region" description="Helical" evidence="6">
    <location>
        <begin position="727"/>
        <end position="746"/>
    </location>
</feature>
<evidence type="ECO:0000313" key="9">
    <source>
        <dbReference type="EMBL" id="MFD0750986.1"/>
    </source>
</evidence>
<feature type="transmembrane region" description="Helical" evidence="6">
    <location>
        <begin position="423"/>
        <end position="446"/>
    </location>
</feature>
<dbReference type="Pfam" id="PF02687">
    <property type="entry name" value="FtsX"/>
    <property type="match status" value="2"/>
</dbReference>
<evidence type="ECO:0000256" key="6">
    <source>
        <dbReference type="SAM" id="Phobius"/>
    </source>
</evidence>
<feature type="transmembrane region" description="Helical" evidence="6">
    <location>
        <begin position="761"/>
        <end position="784"/>
    </location>
</feature>
<comment type="caution">
    <text evidence="9">The sequence shown here is derived from an EMBL/GenBank/DDBJ whole genome shotgun (WGS) entry which is preliminary data.</text>
</comment>
<keyword evidence="4 6" id="KW-1133">Transmembrane helix</keyword>
<keyword evidence="5 6" id="KW-0472">Membrane</keyword>
<sequence>MLKNYIKIAWRNLVKQRLYSLITISGLTVGLAVCIMIMLYVDHEMSFDSFHKNAKNIYTIRQSLQYGSLTRRPSTFTYATAPLAKQLDNEVENYARTYKHYAPLIVENPLNTAVKFSENEVLFGEKDFFNFFSFKLLKGNEQTALSQPFTIVLTENTAKKYFGNDDAIGKTVKIKIDSAYTYTVTGIVQNAPSNSSILYDFIASTESLRSMGKRSSVFEDEQSFGEGSFKTYFVLTPDADTARFRQSLQVLAEKKEPTKKARVMLSALPDLHLNPDFNDSAVKYLKIFPFVAALILLLALVNYISLSTARATLRSKEIGVRKITGASRKGLFVQFYLESALYTLLAFVLAYVLCSLTAAWFIARLQLNIDMSFFYTSQLTYAVLALFLITVLLAGVYPSFILSSLKPVVSLKGSSDRRSGGYIVRKVFTTLQFTIAVALIICGVVIDRQLFFLTTKDTGIDRENVISIEIPPTFGDNYQAFKHDVQLLAGVKEVATARLPIYSKYYDSSIAPVPNSDETLTVNDMQVDEEFFSVLNVGWKHKPEGMDKLTGYNGVIINETAAAQLKLGPNPVGKKVKMWQTDKMVEGVVKDFTYQSMEEAIKPLAFLMLPKDVKGWGGSGGYAFVKVKPNTNMRSLLEGIKANFLNYDKEAPFEFTFLDEDFKAQYHAEDRLASIFTFFTCTAIALAVLGLFGLTAFTIHQRIREIGIRKVLGASTTSINNLLSADFLKLVILAIIIASPVAWWAMNTWLQGFVYRIAVPWWVFLLAAIIAVVVSVITISYNAIKAALANPVKSLRSE</sequence>
<evidence type="ECO:0000256" key="1">
    <source>
        <dbReference type="ARBA" id="ARBA00004651"/>
    </source>
</evidence>
<name>A0ABW2YWW4_9SPHI</name>
<protein>
    <submittedName>
        <fullName evidence="9">ABC transporter permease</fullName>
    </submittedName>
</protein>
<dbReference type="RefSeq" id="WP_377100747.1">
    <property type="nucleotide sequence ID" value="NZ_JBHTHU010000009.1"/>
</dbReference>
<feature type="domain" description="MacB-like periplasmic core" evidence="8">
    <location>
        <begin position="435"/>
        <end position="641"/>
    </location>
</feature>
<feature type="domain" description="ABC3 transporter permease C-terminal" evidence="7">
    <location>
        <begin position="678"/>
        <end position="787"/>
    </location>
</feature>
<evidence type="ECO:0000259" key="8">
    <source>
        <dbReference type="Pfam" id="PF12704"/>
    </source>
</evidence>
<feature type="transmembrane region" description="Helical" evidence="6">
    <location>
        <begin position="287"/>
        <end position="306"/>
    </location>
</feature>
<evidence type="ECO:0000256" key="2">
    <source>
        <dbReference type="ARBA" id="ARBA00022475"/>
    </source>
</evidence>
<dbReference type="PANTHER" id="PTHR30572:SF18">
    <property type="entry name" value="ABC-TYPE MACROLIDE FAMILY EXPORT SYSTEM PERMEASE COMPONENT 2"/>
    <property type="match status" value="1"/>
</dbReference>
<dbReference type="Pfam" id="PF12704">
    <property type="entry name" value="MacB_PCD"/>
    <property type="match status" value="2"/>
</dbReference>
<dbReference type="Proteomes" id="UP001596958">
    <property type="component" value="Unassembled WGS sequence"/>
</dbReference>
<feature type="domain" description="ABC3 transporter permease C-terminal" evidence="7">
    <location>
        <begin position="290"/>
        <end position="406"/>
    </location>
</feature>